<dbReference type="RefSeq" id="WP_086041802.1">
    <property type="nucleotide sequence ID" value="NZ_CBCRZA010000003.1"/>
</dbReference>
<protein>
    <submittedName>
        <fullName evidence="8">Holin-like protein</fullName>
    </submittedName>
</protein>
<dbReference type="PANTHER" id="PTHR33931">
    <property type="entry name" value="HOLIN-LIKE PROTEIN CIDA-RELATED"/>
    <property type="match status" value="1"/>
</dbReference>
<sequence length="132" mass="15262">MYNLHHYLYWTIRVLLQVSLLTLFYIIGEWINMHTILTIPGSLIGLVLLFIALEIKVVKPEWIGLGCNTLLKVMPILFVPTLVALMNYGPLFMKSGLFLMFDLVLSSLIIFFMTGWFTQFAVNYKQNRGRSV</sequence>
<dbReference type="EMBL" id="CP021059">
    <property type="protein sequence ID" value="ARQ06116.1"/>
    <property type="molecule type" value="Genomic_DNA"/>
</dbReference>
<organism evidence="8 9">
    <name type="scientific">Macrococcoides canis</name>
    <dbReference type="NCBI Taxonomy" id="1855823"/>
    <lineage>
        <taxon>Bacteria</taxon>
        <taxon>Bacillati</taxon>
        <taxon>Bacillota</taxon>
        <taxon>Bacilli</taxon>
        <taxon>Bacillales</taxon>
        <taxon>Staphylococcaceae</taxon>
        <taxon>Macrococcoides</taxon>
    </lineage>
</organism>
<feature type="transmembrane region" description="Helical" evidence="7">
    <location>
        <begin position="65"/>
        <end position="86"/>
    </location>
</feature>
<feature type="transmembrane region" description="Helical" evidence="7">
    <location>
        <begin position="7"/>
        <end position="27"/>
    </location>
</feature>
<evidence type="ECO:0000313" key="9">
    <source>
        <dbReference type="Proteomes" id="UP000194154"/>
    </source>
</evidence>
<evidence type="ECO:0000256" key="7">
    <source>
        <dbReference type="SAM" id="Phobius"/>
    </source>
</evidence>
<comment type="subcellular location">
    <subcellularLocation>
        <location evidence="1">Cell membrane</location>
        <topology evidence="1">Multi-pass membrane protein</topology>
    </subcellularLocation>
</comment>
<feature type="transmembrane region" description="Helical" evidence="7">
    <location>
        <begin position="98"/>
        <end position="122"/>
    </location>
</feature>
<dbReference type="Proteomes" id="UP000194154">
    <property type="component" value="Chromosome"/>
</dbReference>
<evidence type="ECO:0000313" key="8">
    <source>
        <dbReference type="EMBL" id="ARQ06116.1"/>
    </source>
</evidence>
<keyword evidence="2" id="KW-1003">Cell membrane</keyword>
<dbReference type="STRING" id="1855823.MCCS_04520"/>
<evidence type="ECO:0000256" key="6">
    <source>
        <dbReference type="ARBA" id="ARBA00023136"/>
    </source>
</evidence>
<evidence type="ECO:0000256" key="1">
    <source>
        <dbReference type="ARBA" id="ARBA00004651"/>
    </source>
</evidence>
<name>A0A1W7A9N6_9STAP</name>
<dbReference type="InterPro" id="IPR005538">
    <property type="entry name" value="LrgA/CidA"/>
</dbReference>
<keyword evidence="6 7" id="KW-0472">Membrane</keyword>
<dbReference type="GeneID" id="35294596"/>
<evidence type="ECO:0000256" key="3">
    <source>
        <dbReference type="ARBA" id="ARBA00022692"/>
    </source>
</evidence>
<dbReference type="GO" id="GO:0005886">
    <property type="term" value="C:plasma membrane"/>
    <property type="evidence" value="ECO:0007669"/>
    <property type="project" value="UniProtKB-SubCell"/>
</dbReference>
<evidence type="ECO:0000256" key="4">
    <source>
        <dbReference type="ARBA" id="ARBA00022852"/>
    </source>
</evidence>
<keyword evidence="4" id="KW-0204">Cytolysis</keyword>
<reference evidence="8 9" key="1">
    <citation type="journal article" date="2017" name="Int. J. Syst. Evol. Microbiol.">
        <title>Macrococcus canis sp. nov., a skin bacterium associated with infections in dogs.</title>
        <authorList>
            <person name="Gobeli Brawand S."/>
            <person name="Cotting K."/>
            <person name="Gomez-Sanz E."/>
            <person name="Collaud A."/>
            <person name="Thomann A."/>
            <person name="Brodard I."/>
            <person name="Rodriguez-Campos S."/>
            <person name="Strauss C."/>
            <person name="Perreten V."/>
        </authorList>
    </citation>
    <scope>NUCLEOTIDE SEQUENCE [LARGE SCALE GENOMIC DNA]</scope>
    <source>
        <strain evidence="8 9">KM45013</strain>
    </source>
</reference>
<dbReference type="OrthoDB" id="3176438at2"/>
<proteinExistence type="predicted"/>
<dbReference type="KEGG" id="mcak:MCCS_04520"/>
<evidence type="ECO:0000256" key="5">
    <source>
        <dbReference type="ARBA" id="ARBA00022989"/>
    </source>
</evidence>
<evidence type="ECO:0000256" key="2">
    <source>
        <dbReference type="ARBA" id="ARBA00022475"/>
    </source>
</evidence>
<keyword evidence="9" id="KW-1185">Reference proteome</keyword>
<accession>A0A1W7A9N6</accession>
<feature type="transmembrane region" description="Helical" evidence="7">
    <location>
        <begin position="33"/>
        <end position="53"/>
    </location>
</feature>
<dbReference type="Pfam" id="PF03788">
    <property type="entry name" value="LrgA"/>
    <property type="match status" value="1"/>
</dbReference>
<dbReference type="PANTHER" id="PTHR33931:SF2">
    <property type="entry name" value="HOLIN-LIKE PROTEIN CIDA"/>
    <property type="match status" value="1"/>
</dbReference>
<dbReference type="GO" id="GO:0031640">
    <property type="term" value="P:killing of cells of another organism"/>
    <property type="evidence" value="ECO:0007669"/>
    <property type="project" value="UniProtKB-KW"/>
</dbReference>
<keyword evidence="5 7" id="KW-1133">Transmembrane helix</keyword>
<gene>
    <name evidence="8" type="ORF">MCCS_04520</name>
</gene>
<keyword evidence="3 7" id="KW-0812">Transmembrane</keyword>
<dbReference type="AlphaFoldDB" id="A0A1W7A9N6"/>